<dbReference type="SUPFAM" id="SSF49842">
    <property type="entry name" value="TNF-like"/>
    <property type="match status" value="1"/>
</dbReference>
<evidence type="ECO:0000256" key="1">
    <source>
        <dbReference type="ARBA" id="ARBA00004613"/>
    </source>
</evidence>
<dbReference type="PANTHER" id="PTHR22923:SF102">
    <property type="entry name" value="CEREBELLIN 13-RELATED"/>
    <property type="match status" value="1"/>
</dbReference>
<evidence type="ECO:0000259" key="5">
    <source>
        <dbReference type="PROSITE" id="PS50871"/>
    </source>
</evidence>
<keyword evidence="3" id="KW-0732">Signal</keyword>
<evidence type="ECO:0000256" key="4">
    <source>
        <dbReference type="SAM" id="MobiDB-lite"/>
    </source>
</evidence>
<dbReference type="Gene3D" id="2.60.120.40">
    <property type="match status" value="1"/>
</dbReference>
<dbReference type="InterPro" id="IPR001073">
    <property type="entry name" value="C1q_dom"/>
</dbReference>
<feature type="compositionally biased region" description="Basic and acidic residues" evidence="4">
    <location>
        <begin position="66"/>
        <end position="80"/>
    </location>
</feature>
<accession>A0A6P8GNG3</accession>
<evidence type="ECO:0000256" key="3">
    <source>
        <dbReference type="ARBA" id="ARBA00022729"/>
    </source>
</evidence>
<evidence type="ECO:0000256" key="2">
    <source>
        <dbReference type="ARBA" id="ARBA00022525"/>
    </source>
</evidence>
<dbReference type="PRINTS" id="PR00007">
    <property type="entry name" value="COMPLEMNTC1Q"/>
</dbReference>
<dbReference type="OrthoDB" id="6154955at2759"/>
<sequence>MAIEAEVVDSSHWHCEDTCGQPGPSGPNDPENIAVGSCLELRVSETPGLGKRGDVQESHALQQVTEAKEASVRERRDAAEDTKGKCKLDINLLVLLELEKLKDAMSALRSQMEDQRRTEQVAFGASLGPRGHVGPYNTHMTLVYKDVFANVGNAYNPATGIFTAPVKGVYYFSFSGHNHSSRAMGLKLMKNDHQMVIVYNHAAGNRMETATNGMNLQLEKGDRVYMQLYIHTWVFDNHNDHTTFIGHLLFPL</sequence>
<evidence type="ECO:0000313" key="6">
    <source>
        <dbReference type="Proteomes" id="UP000515152"/>
    </source>
</evidence>
<comment type="subcellular location">
    <subcellularLocation>
        <location evidence="1">Secreted</location>
    </subcellularLocation>
</comment>
<name>A0A6P8GNG3_CLUHA</name>
<organism evidence="6 7">
    <name type="scientific">Clupea harengus</name>
    <name type="common">Atlantic herring</name>
    <dbReference type="NCBI Taxonomy" id="7950"/>
    <lineage>
        <taxon>Eukaryota</taxon>
        <taxon>Metazoa</taxon>
        <taxon>Chordata</taxon>
        <taxon>Craniata</taxon>
        <taxon>Vertebrata</taxon>
        <taxon>Euteleostomi</taxon>
        <taxon>Actinopterygii</taxon>
        <taxon>Neopterygii</taxon>
        <taxon>Teleostei</taxon>
        <taxon>Clupei</taxon>
        <taxon>Clupeiformes</taxon>
        <taxon>Clupeoidei</taxon>
        <taxon>Clupeidae</taxon>
        <taxon>Clupea</taxon>
    </lineage>
</organism>
<feature type="region of interest" description="Disordered" evidence="4">
    <location>
        <begin position="47"/>
        <end position="80"/>
    </location>
</feature>
<protein>
    <submittedName>
        <fullName evidence="7">Cerebellin-4-like</fullName>
    </submittedName>
</protein>
<reference evidence="7" key="1">
    <citation type="submission" date="2025-08" db="UniProtKB">
        <authorList>
            <consortium name="RefSeq"/>
        </authorList>
    </citation>
    <scope>IDENTIFICATION</scope>
</reference>
<gene>
    <name evidence="7" type="primary">LOC116223502</name>
</gene>
<dbReference type="KEGG" id="char:116223502"/>
<evidence type="ECO:0000313" key="7">
    <source>
        <dbReference type="RefSeq" id="XP_031436380.1"/>
    </source>
</evidence>
<dbReference type="RefSeq" id="XP_031436380.1">
    <property type="nucleotide sequence ID" value="XM_031580520.1"/>
</dbReference>
<dbReference type="SMART" id="SM00110">
    <property type="entry name" value="C1Q"/>
    <property type="match status" value="1"/>
</dbReference>
<feature type="domain" description="C1q" evidence="5">
    <location>
        <begin position="116"/>
        <end position="252"/>
    </location>
</feature>
<dbReference type="Pfam" id="PF00386">
    <property type="entry name" value="C1q"/>
    <property type="match status" value="1"/>
</dbReference>
<dbReference type="Proteomes" id="UP000515152">
    <property type="component" value="Chromosome 14"/>
</dbReference>
<dbReference type="GO" id="GO:0005576">
    <property type="term" value="C:extracellular region"/>
    <property type="evidence" value="ECO:0007669"/>
    <property type="project" value="UniProtKB-SubCell"/>
</dbReference>
<dbReference type="GeneID" id="116223502"/>
<proteinExistence type="predicted"/>
<keyword evidence="2" id="KW-0964">Secreted</keyword>
<dbReference type="InterPro" id="IPR008983">
    <property type="entry name" value="Tumour_necrosis_fac-like_dom"/>
</dbReference>
<dbReference type="PANTHER" id="PTHR22923">
    <property type="entry name" value="CEREBELLIN-RELATED"/>
    <property type="match status" value="1"/>
</dbReference>
<dbReference type="AlphaFoldDB" id="A0A6P8GNG3"/>
<keyword evidence="6" id="KW-1185">Reference proteome</keyword>
<dbReference type="InterPro" id="IPR050822">
    <property type="entry name" value="Cerebellin_Synaptic_Org"/>
</dbReference>
<feature type="region of interest" description="Disordered" evidence="4">
    <location>
        <begin position="14"/>
        <end position="33"/>
    </location>
</feature>
<dbReference type="PROSITE" id="PS50871">
    <property type="entry name" value="C1Q"/>
    <property type="match status" value="1"/>
</dbReference>